<comment type="catalytic activity">
    <reaction evidence="8">
        <text>a 5,6-dihydrouridine in mRNA + NADP(+) = a uridine in mRNA + NADPH + H(+)</text>
        <dbReference type="Rhea" id="RHEA:69855"/>
        <dbReference type="Rhea" id="RHEA-COMP:14658"/>
        <dbReference type="Rhea" id="RHEA-COMP:17789"/>
        <dbReference type="ChEBI" id="CHEBI:15378"/>
        <dbReference type="ChEBI" id="CHEBI:57783"/>
        <dbReference type="ChEBI" id="CHEBI:58349"/>
        <dbReference type="ChEBI" id="CHEBI:65315"/>
        <dbReference type="ChEBI" id="CHEBI:74443"/>
    </reaction>
    <physiologicalReaction direction="right-to-left" evidence="8">
        <dbReference type="Rhea" id="RHEA:69857"/>
    </physiologicalReaction>
</comment>
<keyword evidence="6" id="KW-0560">Oxidoreductase</keyword>
<evidence type="ECO:0000256" key="4">
    <source>
        <dbReference type="ARBA" id="ARBA00022664"/>
    </source>
</evidence>
<evidence type="ECO:0000259" key="10">
    <source>
        <dbReference type="Pfam" id="PF01207"/>
    </source>
</evidence>
<keyword evidence="12" id="KW-1185">Reference proteome</keyword>
<gene>
    <name evidence="11" type="ORF">MGL_3988</name>
</gene>
<sequence>MSATRELCTELEPSSKRIKTEDSKSESLMPSQSHALMPRFEHGLFLAPMVRTGSLPCRLLSLEYGASLVWGPEVVDRAIMETERDVDPTTGVVEFRKGDKPVFSTHPIERPYLIYQLGSATPEFAAEAVRIVTQHDDVAGVDLNCGCPKPFSTLGGMGSNLLSTPDLLCDIIKAMRRAAPPHVSVSCKIRLLPTQEETFSLVEKIVRARAIRVLTIHCRTKPMRPREAALLERFRAVAEHVAKIAKETEQDVTVVCNGDCFSVADIPHLRELTGASSFMMARGPEANMSCFQSQRECTATVLAPKWLRYAIRTNNLFGNSKYCITQMAFTTTAGAKDTDAEKISPLKKRDLVEIRSALSASQTHEDMARALHLPWPLDTSDVLEHLQRKLDERAR</sequence>
<dbReference type="GO" id="GO:0005737">
    <property type="term" value="C:cytoplasm"/>
    <property type="evidence" value="ECO:0007669"/>
    <property type="project" value="TreeGrafter"/>
</dbReference>
<dbReference type="CDD" id="cd02801">
    <property type="entry name" value="DUS_like_FMN"/>
    <property type="match status" value="1"/>
</dbReference>
<dbReference type="InParanoid" id="A8QCA8"/>
<evidence type="ECO:0000256" key="2">
    <source>
        <dbReference type="ARBA" id="ARBA00022630"/>
    </source>
</evidence>
<dbReference type="Pfam" id="PF01207">
    <property type="entry name" value="Dus"/>
    <property type="match status" value="1"/>
</dbReference>
<dbReference type="AlphaFoldDB" id="A8QCA8"/>
<dbReference type="GO" id="GO:0006397">
    <property type="term" value="P:mRNA processing"/>
    <property type="evidence" value="ECO:0007669"/>
    <property type="project" value="UniProtKB-KW"/>
</dbReference>
<feature type="compositionally biased region" description="Basic and acidic residues" evidence="9">
    <location>
        <begin position="13"/>
        <end position="25"/>
    </location>
</feature>
<dbReference type="VEuPathDB" id="FungiDB:MGL_3988"/>
<dbReference type="Gene3D" id="3.20.20.70">
    <property type="entry name" value="Aldolase class I"/>
    <property type="match status" value="1"/>
</dbReference>
<feature type="domain" description="DUS-like FMN-binding" evidence="10">
    <location>
        <begin position="46"/>
        <end position="307"/>
    </location>
</feature>
<dbReference type="InterPro" id="IPR035587">
    <property type="entry name" value="DUS-like_FMN-bd"/>
</dbReference>
<evidence type="ECO:0000256" key="7">
    <source>
        <dbReference type="ARBA" id="ARBA00048342"/>
    </source>
</evidence>
<dbReference type="PROSITE" id="PS01136">
    <property type="entry name" value="UPF0034"/>
    <property type="match status" value="1"/>
</dbReference>
<evidence type="ECO:0000256" key="8">
    <source>
        <dbReference type="ARBA" id="ARBA00049447"/>
    </source>
</evidence>
<evidence type="ECO:0000313" key="12">
    <source>
        <dbReference type="Proteomes" id="UP000008837"/>
    </source>
</evidence>
<keyword evidence="4" id="KW-0507">mRNA processing</keyword>
<comment type="cofactor">
    <cofactor evidence="1">
        <name>FMN</name>
        <dbReference type="ChEBI" id="CHEBI:58210"/>
    </cofactor>
</comment>
<dbReference type="OrthoDB" id="10262250at2759"/>
<dbReference type="GO" id="GO:0050660">
    <property type="term" value="F:flavin adenine dinucleotide binding"/>
    <property type="evidence" value="ECO:0007669"/>
    <property type="project" value="InterPro"/>
</dbReference>
<dbReference type="SUPFAM" id="SSF51395">
    <property type="entry name" value="FMN-linked oxidoreductases"/>
    <property type="match status" value="1"/>
</dbReference>
<proteinExistence type="predicted"/>
<dbReference type="PANTHER" id="PTHR45936:SF1">
    <property type="entry name" value="TRNA-DIHYDROURIDINE(20) SYNTHASE [NAD(P)+]-LIKE"/>
    <property type="match status" value="1"/>
</dbReference>
<keyword evidence="2" id="KW-0285">Flavoprotein</keyword>
<dbReference type="InterPro" id="IPR052582">
    <property type="entry name" value="tRNA-DUS-like"/>
</dbReference>
<keyword evidence="3" id="KW-0288">FMN</keyword>
<evidence type="ECO:0000256" key="9">
    <source>
        <dbReference type="SAM" id="MobiDB-lite"/>
    </source>
</evidence>
<protein>
    <recommendedName>
        <fullName evidence="10">DUS-like FMN-binding domain-containing protein</fullName>
    </recommendedName>
</protein>
<evidence type="ECO:0000256" key="1">
    <source>
        <dbReference type="ARBA" id="ARBA00001917"/>
    </source>
</evidence>
<organism evidence="11 12">
    <name type="scientific">Malassezia globosa (strain ATCC MYA-4612 / CBS 7966)</name>
    <name type="common">Dandruff-associated fungus</name>
    <dbReference type="NCBI Taxonomy" id="425265"/>
    <lineage>
        <taxon>Eukaryota</taxon>
        <taxon>Fungi</taxon>
        <taxon>Dikarya</taxon>
        <taxon>Basidiomycota</taxon>
        <taxon>Ustilaginomycotina</taxon>
        <taxon>Malasseziomycetes</taxon>
        <taxon>Malasseziales</taxon>
        <taxon>Malasseziaceae</taxon>
        <taxon>Malassezia</taxon>
    </lineage>
</organism>
<evidence type="ECO:0000256" key="5">
    <source>
        <dbReference type="ARBA" id="ARBA00022694"/>
    </source>
</evidence>
<dbReference type="GO" id="GO:0017150">
    <property type="term" value="F:tRNA dihydrouridine synthase activity"/>
    <property type="evidence" value="ECO:0007669"/>
    <property type="project" value="InterPro"/>
</dbReference>
<comment type="caution">
    <text evidence="11">The sequence shown here is derived from an EMBL/GenBank/DDBJ whole genome shotgun (WGS) entry which is preliminary data.</text>
</comment>
<dbReference type="RefSeq" id="XP_001728821.1">
    <property type="nucleotide sequence ID" value="XM_001728769.1"/>
</dbReference>
<accession>A8QCA8</accession>
<evidence type="ECO:0000313" key="11">
    <source>
        <dbReference type="EMBL" id="EDP41607.1"/>
    </source>
</evidence>
<keyword evidence="5" id="KW-0819">tRNA processing</keyword>
<dbReference type="PANTHER" id="PTHR45936">
    <property type="entry name" value="TRNA-DIHYDROURIDINE(20) SYNTHASE [NAD(P)+]-LIKE"/>
    <property type="match status" value="1"/>
</dbReference>
<evidence type="ECO:0000256" key="3">
    <source>
        <dbReference type="ARBA" id="ARBA00022643"/>
    </source>
</evidence>
<evidence type="ECO:0000256" key="6">
    <source>
        <dbReference type="ARBA" id="ARBA00023002"/>
    </source>
</evidence>
<dbReference type="Proteomes" id="UP000008837">
    <property type="component" value="Unassembled WGS sequence"/>
</dbReference>
<dbReference type="InterPro" id="IPR018517">
    <property type="entry name" value="tRNA_hU_synthase_CS"/>
</dbReference>
<dbReference type="InterPro" id="IPR013785">
    <property type="entry name" value="Aldolase_TIM"/>
</dbReference>
<dbReference type="EMBL" id="AAYY01000018">
    <property type="protein sequence ID" value="EDP41607.1"/>
    <property type="molecule type" value="Genomic_DNA"/>
</dbReference>
<dbReference type="STRING" id="425265.A8QCA8"/>
<comment type="catalytic activity">
    <reaction evidence="7">
        <text>a 5,6-dihydrouridine in mRNA + NAD(+) = a uridine in mRNA + NADH + H(+)</text>
        <dbReference type="Rhea" id="RHEA:69851"/>
        <dbReference type="Rhea" id="RHEA-COMP:14658"/>
        <dbReference type="Rhea" id="RHEA-COMP:17789"/>
        <dbReference type="ChEBI" id="CHEBI:15378"/>
        <dbReference type="ChEBI" id="CHEBI:57540"/>
        <dbReference type="ChEBI" id="CHEBI:57945"/>
        <dbReference type="ChEBI" id="CHEBI:65315"/>
        <dbReference type="ChEBI" id="CHEBI:74443"/>
    </reaction>
    <physiologicalReaction direction="right-to-left" evidence="7">
        <dbReference type="Rhea" id="RHEA:69853"/>
    </physiologicalReaction>
</comment>
<dbReference type="KEGG" id="mgl:MGL_3988"/>
<feature type="region of interest" description="Disordered" evidence="9">
    <location>
        <begin position="1"/>
        <end position="30"/>
    </location>
</feature>
<dbReference type="OMA" id="GPIRTNS"/>
<dbReference type="FunCoup" id="A8QCA8">
    <property type="interactions" value="415"/>
</dbReference>
<reference evidence="11 12" key="1">
    <citation type="journal article" date="2007" name="Proc. Natl. Acad. Sci. U.S.A.">
        <title>Dandruff-associated Malassezia genomes reveal convergent and divergent virulence traits shared with plant and human fungal pathogens.</title>
        <authorList>
            <person name="Xu J."/>
            <person name="Saunders C.W."/>
            <person name="Hu P."/>
            <person name="Grant R.A."/>
            <person name="Boekhout T."/>
            <person name="Kuramae E.E."/>
            <person name="Kronstad J.W."/>
            <person name="Deangelis Y.M."/>
            <person name="Reeder N.L."/>
            <person name="Johnstone K.R."/>
            <person name="Leland M."/>
            <person name="Fieno A.M."/>
            <person name="Begley W.M."/>
            <person name="Sun Y."/>
            <person name="Lacey M.P."/>
            <person name="Chaudhary T."/>
            <person name="Keough T."/>
            <person name="Chu L."/>
            <person name="Sears R."/>
            <person name="Yuan B."/>
            <person name="Dawson T.L.Jr."/>
        </authorList>
    </citation>
    <scope>NUCLEOTIDE SEQUENCE [LARGE SCALE GENOMIC DNA]</scope>
    <source>
        <strain evidence="12">ATCC MYA-4612 / CBS 7966</strain>
    </source>
</reference>
<dbReference type="GeneID" id="5853127"/>
<name>A8QCA8_MALGO</name>